<dbReference type="Proteomes" id="UP000308600">
    <property type="component" value="Unassembled WGS sequence"/>
</dbReference>
<protein>
    <submittedName>
        <fullName evidence="1">Uncharacterized protein</fullName>
    </submittedName>
</protein>
<reference evidence="1 2" key="1">
    <citation type="journal article" date="2019" name="Nat. Ecol. Evol.">
        <title>Megaphylogeny resolves global patterns of mushroom evolution.</title>
        <authorList>
            <person name="Varga T."/>
            <person name="Krizsan K."/>
            <person name="Foldi C."/>
            <person name="Dima B."/>
            <person name="Sanchez-Garcia M."/>
            <person name="Sanchez-Ramirez S."/>
            <person name="Szollosi G.J."/>
            <person name="Szarkandi J.G."/>
            <person name="Papp V."/>
            <person name="Albert L."/>
            <person name="Andreopoulos W."/>
            <person name="Angelini C."/>
            <person name="Antonin V."/>
            <person name="Barry K.W."/>
            <person name="Bougher N.L."/>
            <person name="Buchanan P."/>
            <person name="Buyck B."/>
            <person name="Bense V."/>
            <person name="Catcheside P."/>
            <person name="Chovatia M."/>
            <person name="Cooper J."/>
            <person name="Damon W."/>
            <person name="Desjardin D."/>
            <person name="Finy P."/>
            <person name="Geml J."/>
            <person name="Haridas S."/>
            <person name="Hughes K."/>
            <person name="Justo A."/>
            <person name="Karasinski D."/>
            <person name="Kautmanova I."/>
            <person name="Kiss B."/>
            <person name="Kocsube S."/>
            <person name="Kotiranta H."/>
            <person name="LaButti K.M."/>
            <person name="Lechner B.E."/>
            <person name="Liimatainen K."/>
            <person name="Lipzen A."/>
            <person name="Lukacs Z."/>
            <person name="Mihaltcheva S."/>
            <person name="Morgado L.N."/>
            <person name="Niskanen T."/>
            <person name="Noordeloos M.E."/>
            <person name="Ohm R.A."/>
            <person name="Ortiz-Santana B."/>
            <person name="Ovrebo C."/>
            <person name="Racz N."/>
            <person name="Riley R."/>
            <person name="Savchenko A."/>
            <person name="Shiryaev A."/>
            <person name="Soop K."/>
            <person name="Spirin V."/>
            <person name="Szebenyi C."/>
            <person name="Tomsovsky M."/>
            <person name="Tulloss R.E."/>
            <person name="Uehling J."/>
            <person name="Grigoriev I.V."/>
            <person name="Vagvolgyi C."/>
            <person name="Papp T."/>
            <person name="Martin F.M."/>
            <person name="Miettinen O."/>
            <person name="Hibbett D.S."/>
            <person name="Nagy L.G."/>
        </authorList>
    </citation>
    <scope>NUCLEOTIDE SEQUENCE [LARGE SCALE GENOMIC DNA]</scope>
    <source>
        <strain evidence="1 2">NL-1719</strain>
    </source>
</reference>
<evidence type="ECO:0000313" key="2">
    <source>
        <dbReference type="Proteomes" id="UP000308600"/>
    </source>
</evidence>
<organism evidence="1 2">
    <name type="scientific">Pluteus cervinus</name>
    <dbReference type="NCBI Taxonomy" id="181527"/>
    <lineage>
        <taxon>Eukaryota</taxon>
        <taxon>Fungi</taxon>
        <taxon>Dikarya</taxon>
        <taxon>Basidiomycota</taxon>
        <taxon>Agaricomycotina</taxon>
        <taxon>Agaricomycetes</taxon>
        <taxon>Agaricomycetidae</taxon>
        <taxon>Agaricales</taxon>
        <taxon>Pluteineae</taxon>
        <taxon>Pluteaceae</taxon>
        <taxon>Pluteus</taxon>
    </lineage>
</organism>
<sequence length="665" mass="76203">MKTEQAFEYITGKVLGPMPPLEFINAFLPAPTQGRGRQSKPHDTSTFSQFLSAKASEVHQNWVDALEPYCGRTITQVDTHQFPVFNENGKSFGPQVCVYHSSMKQGSEPPPPFLDMRIVEMPIHFTTKADDPFDDKGYIEFTPRFSEKFDATLGEMAQCALMQLSIQYRTHVFSMLVTEKYVRFLRWDRAGVIVTRKISLTREGHLVATFFQRLQYASPCARGIDETVTTPRLSAPQAALIRKTLEIEADVPLLQVTISGRRFIFGNDAFFRTEFSRSTRCFKAYNLDMKPGEGRRGVFKDSWRFIDGLGMNEFERYQKLQRAGVKNIPAVWCGEDVLGSESTLTRRMVDGALYHETRMEDYRSARWVIGRRVFDTYRHYRQVVEELDGPLTSCRNMKDVVTALRDASQAQAEAFDLADTIHADSSLSNVMIKYEGDQVRGYLIDWDLSKDTDVTAVGGVGQFKYMAARLVNGRYFRAADPQDHIDDMESLFHDLVYVMAYYTDIVFTPDSIGWWKAYFNEEGKLYGMDRAGNTKVEYMKAGGSNNGRGGGNNPIKCPPLGALVEKLGKAFYSRYQWGPCVMFNKDTKTKEAREQFGELMDNPYWMSQVLTEALTWTGWPEEKLLKELNDPSEADIKSTDWDDVVKAMKERNESRRQTRKRRKLH</sequence>
<proteinExistence type="predicted"/>
<name>A0ACD3AB12_9AGAR</name>
<dbReference type="EMBL" id="ML208571">
    <property type="protein sequence ID" value="TFK62600.1"/>
    <property type="molecule type" value="Genomic_DNA"/>
</dbReference>
<gene>
    <name evidence="1" type="ORF">BDN72DRAFT_903091</name>
</gene>
<keyword evidence="2" id="KW-1185">Reference proteome</keyword>
<evidence type="ECO:0000313" key="1">
    <source>
        <dbReference type="EMBL" id="TFK62600.1"/>
    </source>
</evidence>
<accession>A0ACD3AB12</accession>